<evidence type="ECO:0000256" key="1">
    <source>
        <dbReference type="SAM" id="Phobius"/>
    </source>
</evidence>
<organism evidence="2 3">
    <name type="scientific">Candidatus Uhrbacteria bacterium GW2011_GWF2_44_350</name>
    <dbReference type="NCBI Taxonomy" id="1619000"/>
    <lineage>
        <taxon>Bacteria</taxon>
        <taxon>Candidatus Uhriibacteriota</taxon>
    </lineage>
</organism>
<keyword evidence="1" id="KW-0472">Membrane</keyword>
<feature type="transmembrane region" description="Helical" evidence="1">
    <location>
        <begin position="353"/>
        <end position="371"/>
    </location>
</feature>
<dbReference type="Proteomes" id="UP000034154">
    <property type="component" value="Unassembled WGS sequence"/>
</dbReference>
<gene>
    <name evidence="2" type="ORF">UW63_C0023G0012</name>
</gene>
<feature type="transmembrane region" description="Helical" evidence="1">
    <location>
        <begin position="94"/>
        <end position="112"/>
    </location>
</feature>
<dbReference type="EMBL" id="LCJB01000023">
    <property type="protein sequence ID" value="KKT70623.1"/>
    <property type="molecule type" value="Genomic_DNA"/>
</dbReference>
<keyword evidence="1" id="KW-0812">Transmembrane</keyword>
<name>A0A0G1JGX0_9BACT</name>
<dbReference type="PATRIC" id="fig|1619000.3.peg.442"/>
<comment type="caution">
    <text evidence="2">The sequence shown here is derived from an EMBL/GenBank/DDBJ whole genome shotgun (WGS) entry which is preliminary data.</text>
</comment>
<evidence type="ECO:0000313" key="3">
    <source>
        <dbReference type="Proteomes" id="UP000034154"/>
    </source>
</evidence>
<feature type="transmembrane region" description="Helical" evidence="1">
    <location>
        <begin position="119"/>
        <end position="140"/>
    </location>
</feature>
<feature type="transmembrane region" description="Helical" evidence="1">
    <location>
        <begin position="272"/>
        <end position="291"/>
    </location>
</feature>
<evidence type="ECO:0000313" key="2">
    <source>
        <dbReference type="EMBL" id="KKT70623.1"/>
    </source>
</evidence>
<evidence type="ECO:0008006" key="4">
    <source>
        <dbReference type="Google" id="ProtNLM"/>
    </source>
</evidence>
<feature type="transmembrane region" description="Helical" evidence="1">
    <location>
        <begin position="296"/>
        <end position="314"/>
    </location>
</feature>
<proteinExistence type="predicted"/>
<feature type="transmembrane region" description="Helical" evidence="1">
    <location>
        <begin position="320"/>
        <end position="341"/>
    </location>
</feature>
<feature type="transmembrane region" description="Helical" evidence="1">
    <location>
        <begin position="215"/>
        <end position="236"/>
    </location>
</feature>
<keyword evidence="1" id="KW-1133">Transmembrane helix</keyword>
<reference evidence="2 3" key="1">
    <citation type="journal article" date="2015" name="Nature">
        <title>rRNA introns, odd ribosomes, and small enigmatic genomes across a large radiation of phyla.</title>
        <authorList>
            <person name="Brown C.T."/>
            <person name="Hug L.A."/>
            <person name="Thomas B.C."/>
            <person name="Sharon I."/>
            <person name="Castelle C.J."/>
            <person name="Singh A."/>
            <person name="Wilkins M.J."/>
            <person name="Williams K.H."/>
            <person name="Banfield J.F."/>
        </authorList>
    </citation>
    <scope>NUCLEOTIDE SEQUENCE [LARGE SCALE GENOMIC DNA]</scope>
</reference>
<accession>A0A0G1JGX0</accession>
<protein>
    <recommendedName>
        <fullName evidence="4">Glycosyltransferase RgtA/B/C/D-like domain-containing protein</fullName>
    </recommendedName>
</protein>
<dbReference type="AlphaFoldDB" id="A0A0G1JGX0"/>
<feature type="transmembrane region" description="Helical" evidence="1">
    <location>
        <begin position="12"/>
        <end position="33"/>
    </location>
</feature>
<sequence>MFLNNSAWFRRLASLAIVFSAIVVFCFNVKHYYVINFTEDDSFVSMVYARRLLAGQGLTWTDGVRVEGYSNFLWLVCQAGLAWLGMDLFQTSRVLGIFGMGLMFLGTILAFWPSREKSIVTLTFVLLALALCQPMAIWAVGGLEESFVVGFLSLGLFVVFRELNQEDVRKHRWLVAGLPLGLACLTRPDSPLLVAAISLGIVMVSGVSKNVITKIGWFILVPVICTVGLTAFRLWYFGEWLPNTALVKVPLGFGWQVKLGLNYFSEMESQQSLLFVSGLVLPALFVGGLAFRKRTVLLGTIVVVWSCYVIYVGGDCFRGLRFLLPVILLLAWMAGSGVEWLHGIVCERISASARFLLYGTTIAAFCVFFYLDQLQEENKQVVTAFHDSLGVKRQGLVLAENLKAAFATNGQKPYISSDKVGVVPWFTGWKTLCSLGLTDRWLPRHPSKNPVYRDVPGHQLGSGSYVLSKRPDLIHLGSFLGSHFGSVYQTGHELSQMPEFFQEYRFVEFSRLGGPTIRVWSRFESPTVGVIRSQNQIEVPAYLLDGQGTKRLFLDEGLWLPMPEGSSVTVRGLRLPVGEWSVRVKLRTDSNISEGEIKTGKGGPLFIVLAREQEVDLTIRATSDKTLGSLVLRRQNRSP</sequence>